<sequence>MTTITRFTKEQLIEQAKDNLIGLKNYVTVYPERAESEAMNIRLAEIALAALTAVPAMYCMEKGAALDIYAASTCKSVVEAWADEWNEMQCEHGDDFSAVALYRLPIVEGLIK</sequence>
<gene>
    <name evidence="1" type="ORF">NL99_23890</name>
</gene>
<protein>
    <recommendedName>
        <fullName evidence="2">DUF551 domain-containing protein</fullName>
    </recommendedName>
</protein>
<evidence type="ECO:0008006" key="2">
    <source>
        <dbReference type="Google" id="ProtNLM"/>
    </source>
</evidence>
<dbReference type="Proteomes" id="UP000839834">
    <property type="component" value="Unassembled WGS sequence"/>
</dbReference>
<dbReference type="EMBL" id="AAACVH010000059">
    <property type="protein sequence ID" value="EAA8667922.1"/>
    <property type="molecule type" value="Genomic_DNA"/>
</dbReference>
<organism evidence="1">
    <name type="scientific">Salmonella enterica</name>
    <name type="common">Salmonella choleraesuis</name>
    <dbReference type="NCBI Taxonomy" id="28901"/>
    <lineage>
        <taxon>Bacteria</taxon>
        <taxon>Pseudomonadati</taxon>
        <taxon>Pseudomonadota</taxon>
        <taxon>Gammaproteobacteria</taxon>
        <taxon>Enterobacterales</taxon>
        <taxon>Enterobacteriaceae</taxon>
        <taxon>Salmonella</taxon>
    </lineage>
</organism>
<reference evidence="1" key="1">
    <citation type="submission" date="2018-08" db="EMBL/GenBank/DDBJ databases">
        <authorList>
            <consortium name="GenomeTrakr network: Whole genome sequencing for foodborne pathogen traceback"/>
        </authorList>
    </citation>
    <scope>NUCLEOTIDE SEQUENCE [LARGE SCALE GENOMIC DNA]</scope>
    <source>
        <strain evidence="1">FLUFL-367</strain>
    </source>
</reference>
<accession>A0A7U7L7X6</accession>
<proteinExistence type="predicted"/>
<dbReference type="AlphaFoldDB" id="A0A7U7L7X6"/>
<comment type="caution">
    <text evidence="1">The sequence shown here is derived from an EMBL/GenBank/DDBJ whole genome shotgun (WGS) entry which is preliminary data.</text>
</comment>
<name>A0A7U7L7X6_SALER</name>
<evidence type="ECO:0000313" key="1">
    <source>
        <dbReference type="EMBL" id="EAA8667922.1"/>
    </source>
</evidence>